<dbReference type="InterPro" id="IPR029035">
    <property type="entry name" value="DHS-like_NAD/FAD-binding_dom"/>
</dbReference>
<feature type="binding site" evidence="8">
    <location>
        <position position="284"/>
    </location>
    <ligand>
        <name>FAD</name>
        <dbReference type="ChEBI" id="CHEBI:57692"/>
    </ligand>
</feature>
<proteinExistence type="inferred from homology"/>
<feature type="binding site" evidence="8">
    <location>
        <position position="207"/>
    </location>
    <ligand>
        <name>FAD</name>
        <dbReference type="ChEBI" id="CHEBI:57692"/>
    </ligand>
</feature>
<keyword evidence="3 8" id="KW-0274">FAD</keyword>
<dbReference type="InterPro" id="IPR033947">
    <property type="entry name" value="ETF_alpha_N"/>
</dbReference>
<dbReference type="PANTHER" id="PTHR43153">
    <property type="entry name" value="ELECTRON TRANSFER FLAVOPROTEIN ALPHA"/>
    <property type="match status" value="1"/>
</dbReference>
<evidence type="ECO:0000256" key="7">
    <source>
        <dbReference type="ARBA" id="ARBA00079299"/>
    </source>
</evidence>
<feature type="domain" description="Electron transfer flavoprotein alpha/beta-subunit N-terminal" evidence="9">
    <location>
        <begin position="4"/>
        <end position="193"/>
    </location>
</feature>
<evidence type="ECO:0000256" key="6">
    <source>
        <dbReference type="ARBA" id="ARBA00068674"/>
    </source>
</evidence>
<dbReference type="InterPro" id="IPR014729">
    <property type="entry name" value="Rossmann-like_a/b/a_fold"/>
</dbReference>
<dbReference type="InterPro" id="IPR014730">
    <property type="entry name" value="ETF_a/b_N"/>
</dbReference>
<evidence type="ECO:0000259" key="9">
    <source>
        <dbReference type="SMART" id="SM00893"/>
    </source>
</evidence>
<dbReference type="FunFam" id="3.40.50.1220:FF:000001">
    <property type="entry name" value="Electron transfer flavoprotein, alpha subunit"/>
    <property type="match status" value="1"/>
</dbReference>
<dbReference type="Pfam" id="PF00766">
    <property type="entry name" value="ETF_alpha"/>
    <property type="match status" value="1"/>
</dbReference>
<dbReference type="GO" id="GO:0009055">
    <property type="term" value="F:electron transfer activity"/>
    <property type="evidence" value="ECO:0007669"/>
    <property type="project" value="InterPro"/>
</dbReference>
<dbReference type="AlphaFoldDB" id="A0A0E2BDI7"/>
<dbReference type="Proteomes" id="UP000006329">
    <property type="component" value="Unassembled WGS sequence"/>
</dbReference>
<evidence type="ECO:0000256" key="1">
    <source>
        <dbReference type="ARBA" id="ARBA00005817"/>
    </source>
</evidence>
<reference evidence="10" key="1">
    <citation type="submission" date="2012-10" db="EMBL/GenBank/DDBJ databases">
        <authorList>
            <person name="Harkins D.M."/>
            <person name="Durkin A.S."/>
            <person name="Brinkac L.M."/>
            <person name="Haft D.H."/>
            <person name="Selengut J.D."/>
            <person name="Sanka R."/>
            <person name="DePew J."/>
            <person name="Purushe J."/>
            <person name="Matthias M.A."/>
            <person name="Vinetz J.M."/>
            <person name="Sutton G.G."/>
            <person name="Nierman W.C."/>
            <person name="Fouts D.E."/>
        </authorList>
    </citation>
    <scope>NUCLEOTIDE SEQUENCE [LARGE SCALE GENOMIC DNA]</scope>
    <source>
        <strain evidence="10">MOR084</strain>
    </source>
</reference>
<sequence length="319" mass="32605">MSNVLIVGELKDGELKKISREITSAGRKIADSIGGKVVAVLIGSGVEKHAPELAAVGADTIVTVSSGDYNAETYSNQVAEVIKAQNPAVVLLPHTSQGKDYSPRVAVKVGAGIIADVVGFSVDGGKVVAKKPIYSGKAYANFKVTSPIQIFTVRPNSQEVTQKAGAGAVEVASPSAGDAKVKIVSTDLSGGSKVQLTEASIIVSGGRGIKGPENWPILQELADTLGAALGASRAAVDAGWISHSHQVGQTGKTVSPNCYIACGISGAIQHLAGMGSSKYIVAINKDGDAPIFKVATYGIVGDLFEVVPAVTAEFKKVLG</sequence>
<dbReference type="SMART" id="SM00893">
    <property type="entry name" value="ETF"/>
    <property type="match status" value="1"/>
</dbReference>
<dbReference type="Gene3D" id="3.40.50.1220">
    <property type="entry name" value="TPP-binding domain"/>
    <property type="match status" value="1"/>
</dbReference>
<evidence type="ECO:0000256" key="5">
    <source>
        <dbReference type="ARBA" id="ARBA00025649"/>
    </source>
</evidence>
<feature type="binding site" evidence="8">
    <location>
        <begin position="232"/>
        <end position="233"/>
    </location>
    <ligand>
        <name>FAD</name>
        <dbReference type="ChEBI" id="CHEBI:57692"/>
    </ligand>
</feature>
<dbReference type="EMBL" id="AHON02000051">
    <property type="protein sequence ID" value="EKO33299.1"/>
    <property type="molecule type" value="Genomic_DNA"/>
</dbReference>
<keyword evidence="11" id="KW-1185">Reference proteome</keyword>
<dbReference type="SUPFAM" id="SSF52467">
    <property type="entry name" value="DHS-like NAD/FAD-binding domain"/>
    <property type="match status" value="1"/>
</dbReference>
<dbReference type="InterPro" id="IPR001308">
    <property type="entry name" value="ETF_a/FixB"/>
</dbReference>
<comment type="cofactor">
    <cofactor evidence="8">
        <name>FAD</name>
        <dbReference type="ChEBI" id="CHEBI:57692"/>
    </cofactor>
    <text evidence="8">Binds 1 FAD per dimer.</text>
</comment>
<dbReference type="GO" id="GO:0050660">
    <property type="term" value="F:flavin adenine dinucleotide binding"/>
    <property type="evidence" value="ECO:0007669"/>
    <property type="project" value="InterPro"/>
</dbReference>
<comment type="function">
    <text evidence="5">The electron transfer flavoprotein serves as a specific electron acceptor for other dehydrogenases. It transfers the electrons to the main respiratory chain via ETF-ubiquinone oxidoreductase (ETF dehydrogenase).</text>
</comment>
<dbReference type="CDD" id="cd01715">
    <property type="entry name" value="ETF_alpha"/>
    <property type="match status" value="1"/>
</dbReference>
<organism evidence="10 11">
    <name type="scientific">Leptospira santarosai str. MOR084</name>
    <dbReference type="NCBI Taxonomy" id="1049984"/>
    <lineage>
        <taxon>Bacteria</taxon>
        <taxon>Pseudomonadati</taxon>
        <taxon>Spirochaetota</taxon>
        <taxon>Spirochaetia</taxon>
        <taxon>Leptospirales</taxon>
        <taxon>Leptospiraceae</taxon>
        <taxon>Leptospira</taxon>
    </lineage>
</organism>
<dbReference type="Pfam" id="PF01012">
    <property type="entry name" value="ETF"/>
    <property type="match status" value="1"/>
</dbReference>
<evidence type="ECO:0000256" key="2">
    <source>
        <dbReference type="ARBA" id="ARBA00022630"/>
    </source>
</evidence>
<dbReference type="GeneID" id="29738893"/>
<dbReference type="PANTHER" id="PTHR43153:SF1">
    <property type="entry name" value="ELECTRON TRANSFER FLAVOPROTEIN SUBUNIT ALPHA, MITOCHONDRIAL"/>
    <property type="match status" value="1"/>
</dbReference>
<evidence type="ECO:0000256" key="8">
    <source>
        <dbReference type="PIRSR" id="PIRSR000089-1"/>
    </source>
</evidence>
<protein>
    <recommendedName>
        <fullName evidence="6">Electron transfer flavoprotein subunit alpha</fullName>
    </recommendedName>
    <alternativeName>
        <fullName evidence="7">Electron transfer flavoprotein large subunit</fullName>
    </alternativeName>
</protein>
<dbReference type="SUPFAM" id="SSF52402">
    <property type="entry name" value="Adenine nucleotide alpha hydrolases-like"/>
    <property type="match status" value="1"/>
</dbReference>
<feature type="binding site" evidence="8">
    <location>
        <begin position="263"/>
        <end position="270"/>
    </location>
    <ligand>
        <name>FAD</name>
        <dbReference type="ChEBI" id="CHEBI:57692"/>
    </ligand>
</feature>
<comment type="similarity">
    <text evidence="1">Belongs to the ETF alpha-subunit/FixB family.</text>
</comment>
<evidence type="ECO:0000313" key="11">
    <source>
        <dbReference type="Proteomes" id="UP000006329"/>
    </source>
</evidence>
<keyword evidence="4" id="KW-0249">Electron transport</keyword>
<name>A0A0E2BDI7_9LEPT</name>
<feature type="binding site" evidence="8">
    <location>
        <begin position="246"/>
        <end position="250"/>
    </location>
    <ligand>
        <name>FAD</name>
        <dbReference type="ChEBI" id="CHEBI:57692"/>
    </ligand>
</feature>
<keyword evidence="2" id="KW-0285">Flavoprotein</keyword>
<accession>A0A0E2BDI7</accession>
<evidence type="ECO:0000256" key="3">
    <source>
        <dbReference type="ARBA" id="ARBA00022827"/>
    </source>
</evidence>
<dbReference type="InterPro" id="IPR014731">
    <property type="entry name" value="ETF_asu_C"/>
</dbReference>
<gene>
    <name evidence="10" type="ORF">LEP1GSC179_2662</name>
</gene>
<dbReference type="RefSeq" id="WP_004464788.1">
    <property type="nucleotide sequence ID" value="NZ_AHON02000051.1"/>
</dbReference>
<evidence type="ECO:0000256" key="4">
    <source>
        <dbReference type="ARBA" id="ARBA00022982"/>
    </source>
</evidence>
<evidence type="ECO:0000313" key="10">
    <source>
        <dbReference type="EMBL" id="EKO33299.1"/>
    </source>
</evidence>
<comment type="caution">
    <text evidence="10">The sequence shown here is derived from an EMBL/GenBank/DDBJ whole genome shotgun (WGS) entry which is preliminary data.</text>
</comment>
<dbReference type="PIRSF" id="PIRSF000089">
    <property type="entry name" value="Electra_flavoP_a"/>
    <property type="match status" value="1"/>
</dbReference>
<dbReference type="Gene3D" id="3.40.50.620">
    <property type="entry name" value="HUPs"/>
    <property type="match status" value="1"/>
</dbReference>
<keyword evidence="4" id="KW-0813">Transport</keyword>
<dbReference type="GO" id="GO:0033539">
    <property type="term" value="P:fatty acid beta-oxidation using acyl-CoA dehydrogenase"/>
    <property type="evidence" value="ECO:0007669"/>
    <property type="project" value="TreeGrafter"/>
</dbReference>